<evidence type="ECO:0000313" key="1">
    <source>
        <dbReference type="EMBL" id="EWH11908.1"/>
    </source>
</evidence>
<dbReference type="Proteomes" id="UP000019276">
    <property type="component" value="Unassembled WGS sequence"/>
</dbReference>
<reference evidence="1 2" key="1">
    <citation type="journal article" date="2014" name="Genome Announc.">
        <title>Draft Genome Sequence of the Agar-Degrading Bacterium Catenovulum sp. Strain DS-2, Isolated from Intestines of Haliotis diversicolor.</title>
        <authorList>
            <person name="Shan D."/>
            <person name="Li X."/>
            <person name="Gu Z."/>
            <person name="Wei G."/>
            <person name="Gao Z."/>
            <person name="Shao Z."/>
        </authorList>
    </citation>
    <scope>NUCLEOTIDE SEQUENCE [LARGE SCALE GENOMIC DNA]</scope>
    <source>
        <strain evidence="1 2">DS-2</strain>
    </source>
</reference>
<gene>
    <name evidence="1" type="ORF">DS2_01953</name>
</gene>
<comment type="caution">
    <text evidence="1">The sequence shown here is derived from an EMBL/GenBank/DDBJ whole genome shotgun (WGS) entry which is preliminary data.</text>
</comment>
<dbReference type="STRING" id="1328313.DS2_01953"/>
<name>W7QVZ5_9ALTE</name>
<evidence type="ECO:0000313" key="2">
    <source>
        <dbReference type="Proteomes" id="UP000019276"/>
    </source>
</evidence>
<dbReference type="EMBL" id="ARZY01000002">
    <property type="protein sequence ID" value="EWH11908.1"/>
    <property type="molecule type" value="Genomic_DNA"/>
</dbReference>
<sequence length="55" mass="6240">MQADKSKLQMCWTKEHAKAELTVNLTDNSVTIFLSDIGTEEVFDLQQMLLADHSN</sequence>
<accession>W7QVZ5</accession>
<organism evidence="1 2">
    <name type="scientific">Catenovulum agarivorans DS-2</name>
    <dbReference type="NCBI Taxonomy" id="1328313"/>
    <lineage>
        <taxon>Bacteria</taxon>
        <taxon>Pseudomonadati</taxon>
        <taxon>Pseudomonadota</taxon>
        <taxon>Gammaproteobacteria</taxon>
        <taxon>Alteromonadales</taxon>
        <taxon>Alteromonadaceae</taxon>
        <taxon>Catenovulum</taxon>
    </lineage>
</organism>
<dbReference type="AlphaFoldDB" id="W7QVZ5"/>
<keyword evidence="2" id="KW-1185">Reference proteome</keyword>
<dbReference type="OrthoDB" id="9805159at2"/>
<proteinExistence type="predicted"/>
<protein>
    <submittedName>
        <fullName evidence="1">Uncharacterized protein</fullName>
    </submittedName>
</protein>